<evidence type="ECO:0000256" key="1">
    <source>
        <dbReference type="SAM" id="Coils"/>
    </source>
</evidence>
<reference evidence="2" key="1">
    <citation type="journal article" date="2020" name="Nature">
        <title>Giant virus diversity and host interactions through global metagenomics.</title>
        <authorList>
            <person name="Schulz F."/>
            <person name="Roux S."/>
            <person name="Paez-Espino D."/>
            <person name="Jungbluth S."/>
            <person name="Walsh D.A."/>
            <person name="Denef V.J."/>
            <person name="McMahon K.D."/>
            <person name="Konstantinidis K.T."/>
            <person name="Eloe-Fadrosh E.A."/>
            <person name="Kyrpides N.C."/>
            <person name="Woyke T."/>
        </authorList>
    </citation>
    <scope>NUCLEOTIDE SEQUENCE</scope>
    <source>
        <strain evidence="2">GVMAG-M-3300023179-82</strain>
    </source>
</reference>
<dbReference type="AlphaFoldDB" id="A0A6C0H8E5"/>
<sequence length="224" mass="26964">MSYLEIETFNNILVEEQHIINIIDYIKEINNLYYKIELDFINEFIELVNEDKCCIHHEKLKKYGILKLDKGTTRVKDILMQYELIENIDYIIEHKSYASSSGCTHKINYYLHPRAFEICLMRAKNTKKYTKYYLLLSQCIRHYNNYQNKLKENFIIELKIKINNQNNNINNLQNLITEKDKNINNLQNIITEKDSKLSSLKDKINFYDNFWKNNKSNNNIDTLK</sequence>
<organism evidence="2">
    <name type="scientific">viral metagenome</name>
    <dbReference type="NCBI Taxonomy" id="1070528"/>
    <lineage>
        <taxon>unclassified sequences</taxon>
        <taxon>metagenomes</taxon>
        <taxon>organismal metagenomes</taxon>
    </lineage>
</organism>
<keyword evidence="1" id="KW-0175">Coiled coil</keyword>
<feature type="coiled-coil region" evidence="1">
    <location>
        <begin position="155"/>
        <end position="203"/>
    </location>
</feature>
<proteinExistence type="predicted"/>
<evidence type="ECO:0000313" key="2">
    <source>
        <dbReference type="EMBL" id="QHT76851.1"/>
    </source>
</evidence>
<dbReference type="EMBL" id="MN739904">
    <property type="protein sequence ID" value="QHT76851.1"/>
    <property type="molecule type" value="Genomic_DNA"/>
</dbReference>
<protein>
    <submittedName>
        <fullName evidence="2">Uncharacterized protein</fullName>
    </submittedName>
</protein>
<accession>A0A6C0H8E5</accession>
<name>A0A6C0H8E5_9ZZZZ</name>